<keyword evidence="3" id="KW-0547">Nucleotide-binding</keyword>
<evidence type="ECO:0000256" key="4">
    <source>
        <dbReference type="ARBA" id="ARBA00022840"/>
    </source>
</evidence>
<dbReference type="InterPro" id="IPR015860">
    <property type="entry name" value="ABC_transpr_TagH-like"/>
</dbReference>
<dbReference type="PANTHER" id="PTHR46743">
    <property type="entry name" value="TEICHOIC ACIDS EXPORT ATP-BINDING PROTEIN TAGH"/>
    <property type="match status" value="1"/>
</dbReference>
<dbReference type="PROSITE" id="PS50893">
    <property type="entry name" value="ABC_TRANSPORTER_2"/>
    <property type="match status" value="1"/>
</dbReference>
<dbReference type="Gene3D" id="2.70.50.60">
    <property type="entry name" value="abc- transporter (atp binding component) like domain"/>
    <property type="match status" value="1"/>
</dbReference>
<dbReference type="SMART" id="SM00382">
    <property type="entry name" value="AAA"/>
    <property type="match status" value="1"/>
</dbReference>
<dbReference type="SUPFAM" id="SSF52540">
    <property type="entry name" value="P-loop containing nucleoside triphosphate hydrolases"/>
    <property type="match status" value="1"/>
</dbReference>
<evidence type="ECO:0000313" key="6">
    <source>
        <dbReference type="EMBL" id="MBZ0156704.1"/>
    </source>
</evidence>
<reference evidence="6" key="1">
    <citation type="journal article" date="2021" name="bioRxiv">
        <title>Unraveling nitrogen, sulfur and carbon metabolic pathways and microbial community transcriptional responses to substrate deprivation and toxicity stresses in a bioreactor mimicking anoxic brackish coastal sediment conditions.</title>
        <authorList>
            <person name="Martins P.D."/>
            <person name="Echeveste M.J."/>
            <person name="Arshad A."/>
            <person name="Kurth J."/>
            <person name="Ouboter H."/>
            <person name="Jetten M.S.M."/>
            <person name="Welte C.U."/>
        </authorList>
    </citation>
    <scope>NUCLEOTIDE SEQUENCE</scope>
    <source>
        <strain evidence="6">MAG_39</strain>
    </source>
</reference>
<dbReference type="InterPro" id="IPR029439">
    <property type="entry name" value="Wzt_C"/>
</dbReference>
<organism evidence="6 7">
    <name type="scientific">Candidatus Nitrobium versatile</name>
    <dbReference type="NCBI Taxonomy" id="2884831"/>
    <lineage>
        <taxon>Bacteria</taxon>
        <taxon>Pseudomonadati</taxon>
        <taxon>Nitrospirota</taxon>
        <taxon>Nitrospiria</taxon>
        <taxon>Nitrospirales</taxon>
        <taxon>Nitrospiraceae</taxon>
        <taxon>Candidatus Nitrobium</taxon>
    </lineage>
</organism>
<dbReference type="InterPro" id="IPR050683">
    <property type="entry name" value="Bact_Polysacc_Export_ATP-bd"/>
</dbReference>
<dbReference type="InterPro" id="IPR017871">
    <property type="entry name" value="ABC_transporter-like_CS"/>
</dbReference>
<dbReference type="GO" id="GO:0016887">
    <property type="term" value="F:ATP hydrolysis activity"/>
    <property type="evidence" value="ECO:0007669"/>
    <property type="project" value="InterPro"/>
</dbReference>
<dbReference type="Pfam" id="PF14524">
    <property type="entry name" value="Wzt_C"/>
    <property type="match status" value="1"/>
</dbReference>
<comment type="similarity">
    <text evidence="1">Belongs to the ABC transporter superfamily.</text>
</comment>
<dbReference type="EMBL" id="JAIOIV010000084">
    <property type="protein sequence ID" value="MBZ0156704.1"/>
    <property type="molecule type" value="Genomic_DNA"/>
</dbReference>
<dbReference type="AlphaFoldDB" id="A0A953JBW8"/>
<dbReference type="Gene3D" id="3.40.50.300">
    <property type="entry name" value="P-loop containing nucleotide triphosphate hydrolases"/>
    <property type="match status" value="1"/>
</dbReference>
<dbReference type="GO" id="GO:0140359">
    <property type="term" value="F:ABC-type transporter activity"/>
    <property type="evidence" value="ECO:0007669"/>
    <property type="project" value="InterPro"/>
</dbReference>
<dbReference type="PANTHER" id="PTHR46743:SF2">
    <property type="entry name" value="TEICHOIC ACIDS EXPORT ATP-BINDING PROTEIN TAGH"/>
    <property type="match status" value="1"/>
</dbReference>
<reference evidence="6" key="2">
    <citation type="submission" date="2021-08" db="EMBL/GenBank/DDBJ databases">
        <authorList>
            <person name="Dalcin Martins P."/>
        </authorList>
    </citation>
    <scope>NUCLEOTIDE SEQUENCE</scope>
    <source>
        <strain evidence="6">MAG_39</strain>
    </source>
</reference>
<evidence type="ECO:0000259" key="5">
    <source>
        <dbReference type="PROSITE" id="PS50893"/>
    </source>
</evidence>
<dbReference type="InterPro" id="IPR003593">
    <property type="entry name" value="AAA+_ATPase"/>
</dbReference>
<dbReference type="CDD" id="cd10147">
    <property type="entry name" value="Wzt_C-like"/>
    <property type="match status" value="1"/>
</dbReference>
<evidence type="ECO:0000313" key="7">
    <source>
        <dbReference type="Proteomes" id="UP000705867"/>
    </source>
</evidence>
<keyword evidence="4 6" id="KW-0067">ATP-binding</keyword>
<protein>
    <submittedName>
        <fullName evidence="6">ABC transporter ATP-binding protein</fullName>
    </submittedName>
</protein>
<sequence length="425" mass="47596">MTKDTVIQAEHVSKKYSKFLKKSMLYGIEDIGRNILGMRSRSGMLRPGEFWSVDDVSFEVKRGETLGLIGPNGSGKTTLLKMLNGIFWPDRGRITIKGRVGALIAVGAGFHPLLTGRENISINGAILGMDKKEISRKFDSIVEFADIGDFLDTPVKHYSSGMFVRLGFSVAVHCEPDILLVDEVLAVGDTEFQSKCYRRIAELMKQGVVIILVAHNMETIRHMCRKALFLWKGRMQEMGDSDSVVLNYLRLMQQEQVRKAQAEQEAQGQRTPGRGKRGRIVGVEFFDEQDRRTNAFTTGAPLRVRMEYEVFSEIEHPVFAIHLYANGALYASFISDRRSPLPDRIRGRGAVDLEVQHAHLPAGVYAVSAVLSQEVEYNHIDWRNQEHFLQIGKRGNSIGLVALPHRWSPVAGQTALKVKKTGEAG</sequence>
<gene>
    <name evidence="6" type="ORF">K8I29_10920</name>
</gene>
<dbReference type="InterPro" id="IPR003439">
    <property type="entry name" value="ABC_transporter-like_ATP-bd"/>
</dbReference>
<feature type="domain" description="ABC transporter" evidence="5">
    <location>
        <begin position="38"/>
        <end position="257"/>
    </location>
</feature>
<dbReference type="InterPro" id="IPR027417">
    <property type="entry name" value="P-loop_NTPase"/>
</dbReference>
<proteinExistence type="inferred from homology"/>
<comment type="caution">
    <text evidence="6">The sequence shown here is derived from an EMBL/GenBank/DDBJ whole genome shotgun (WGS) entry which is preliminary data.</text>
</comment>
<dbReference type="GO" id="GO:0016020">
    <property type="term" value="C:membrane"/>
    <property type="evidence" value="ECO:0007669"/>
    <property type="project" value="InterPro"/>
</dbReference>
<evidence type="ECO:0000256" key="1">
    <source>
        <dbReference type="ARBA" id="ARBA00005417"/>
    </source>
</evidence>
<name>A0A953JBW8_9BACT</name>
<dbReference type="Pfam" id="PF00005">
    <property type="entry name" value="ABC_tran"/>
    <property type="match status" value="1"/>
</dbReference>
<evidence type="ECO:0000256" key="2">
    <source>
        <dbReference type="ARBA" id="ARBA00022448"/>
    </source>
</evidence>
<dbReference type="PROSITE" id="PS00211">
    <property type="entry name" value="ABC_TRANSPORTER_1"/>
    <property type="match status" value="1"/>
</dbReference>
<dbReference type="Proteomes" id="UP000705867">
    <property type="component" value="Unassembled WGS sequence"/>
</dbReference>
<keyword evidence="2" id="KW-0813">Transport</keyword>
<evidence type="ECO:0000256" key="3">
    <source>
        <dbReference type="ARBA" id="ARBA00022741"/>
    </source>
</evidence>
<dbReference type="CDD" id="cd03220">
    <property type="entry name" value="ABC_KpsT_Wzt"/>
    <property type="match status" value="1"/>
</dbReference>
<dbReference type="GO" id="GO:0005524">
    <property type="term" value="F:ATP binding"/>
    <property type="evidence" value="ECO:0007669"/>
    <property type="project" value="UniProtKB-KW"/>
</dbReference>
<accession>A0A953JBW8</accession>